<feature type="region of interest" description="Disordered" evidence="2">
    <location>
        <begin position="30"/>
        <end position="56"/>
    </location>
</feature>
<feature type="compositionally biased region" description="Polar residues" evidence="2">
    <location>
        <begin position="737"/>
        <end position="747"/>
    </location>
</feature>
<dbReference type="OrthoDB" id="6088188at2759"/>
<dbReference type="PANTHER" id="PTHR17469:SF14">
    <property type="entry name" value="PROTEIN ITPRID1"/>
    <property type="match status" value="1"/>
</dbReference>
<gene>
    <name evidence="4" type="primary">itprid1</name>
</gene>
<evidence type="ECO:0000313" key="5">
    <source>
        <dbReference type="Proteomes" id="UP000694397"/>
    </source>
</evidence>
<reference evidence="4" key="2">
    <citation type="submission" date="2025-08" db="UniProtKB">
        <authorList>
            <consortium name="Ensembl"/>
        </authorList>
    </citation>
    <scope>IDENTIFICATION</scope>
</reference>
<keyword evidence="5" id="KW-1185">Reference proteome</keyword>
<dbReference type="Pfam" id="PF14723">
    <property type="entry name" value="SSFA2_C"/>
    <property type="match status" value="1"/>
</dbReference>
<evidence type="ECO:0000313" key="4">
    <source>
        <dbReference type="Ensembl" id="ENSSFOP00015060952.1"/>
    </source>
</evidence>
<evidence type="ECO:0000256" key="2">
    <source>
        <dbReference type="SAM" id="MobiDB-lite"/>
    </source>
</evidence>
<feature type="compositionally biased region" description="Polar residues" evidence="2">
    <location>
        <begin position="627"/>
        <end position="638"/>
    </location>
</feature>
<sequence>MDCWLTGGNSGTCPCVCGLIMDLLRNSPLPAERSVSSGSNTLGAPHARTRDVGREPWEAEEMANSSCATKRAKLRASKVKWSKVGEHSEPITGAGTARESCMHCHHHLGDALKPLRLHSIAVLCNSSQCDAPGLIRTCTIDVSAVRYLRQDSVRQWLISGCGDDALVELSLETAAPLRRHASSEDDLALGVEAALYGKQTNLGSVQEFLRCSGVNQAFQRCSSLTSAVSALSSTLSVMDVLNLWHDDPEELLLDLGFGCDEPDIAVKIPSRFINHPSQARGINIQVFLEAQKNRIDVENPDLSNRFRQLEVLQQVTTAFSSLVAPQPAGPPSSDQPSAEARERRKRLGMLLRRASRKTLSQMASVQEPRSEPQAGPCLKPRPELYPELSREPGRDLCTELRNDPRPECQLEARPEIQTESCPELRLEPRPEPRPLLKRARQFRLPEGSILSPLVEEQGPQLRTSLEMEARCATAIVMSRKRDPGEKHEPESFELEEIQSFDEGSVAGSVSGPADGGGNGESGVVRTNSCQSDSSGFLEEPVVPPLRQMGSAAPELMKALYAMSEDTTDSQDTVKNSLDLPSPASRFPRVVESEVSDTPSSTGTQQESETSTNPGVPSRGADADLSPQEDTCLQGTHLTASAEDGMDRDTRSHSFTEVEPEAKLVEETAFLVEDSTRRGLPQQVCEEVPPIEAQWEGPPDSKLAAGPIEEMEQGPRETTFARSLSDSKVVVADPSPTCRGTDTSTMGSSRGKPDWLGTRSVSVQMPSSLTFVSHKISGRWTPPTTQSRKGSLCRRAWSDHERPHSTDFEGKTIPTATVTLPQQRSWHDGPGSKGSFRTRSTSLDTGLAHEDEEEETGDEHWEEDAEEDKGSCCCRCHHRCSCCPPQALHRRCSRWGLCSRDKRPSVEIPEQDKDRFATFPYSVDELDGMMRCTRVFRTVLVDLEQRLGEEQASLYRELTEEERAEVRLVQELRSTVRKEATELELQLAELAHHYDQGFKSKMHRLLDEQSYLCSQLRLRPLEPQVWSPAPSLSTISMLSPARAVKTRTVATQCSLLPWPPQGSREFLFHGQRPKADRILGEKQSKLDFVVFLQSLREPLQHSFPRDPLK</sequence>
<dbReference type="InterPro" id="IPR043444">
    <property type="entry name" value="TESPA1-like"/>
</dbReference>
<proteinExistence type="predicted"/>
<dbReference type="SMART" id="SM01257">
    <property type="entry name" value="KRAP_IP3R_bind"/>
    <property type="match status" value="1"/>
</dbReference>
<feature type="domain" description="ITPR-interacting" evidence="3">
    <location>
        <begin position="216"/>
        <end position="358"/>
    </location>
</feature>
<dbReference type="Pfam" id="PF14722">
    <property type="entry name" value="KRAP_IP3R_bind"/>
    <property type="match status" value="1"/>
</dbReference>
<organism evidence="4 5">
    <name type="scientific">Scleropages formosus</name>
    <name type="common">Asian bonytongue</name>
    <name type="synonym">Osteoglossum formosum</name>
    <dbReference type="NCBI Taxonomy" id="113540"/>
    <lineage>
        <taxon>Eukaryota</taxon>
        <taxon>Metazoa</taxon>
        <taxon>Chordata</taxon>
        <taxon>Craniata</taxon>
        <taxon>Vertebrata</taxon>
        <taxon>Euteleostomi</taxon>
        <taxon>Actinopterygii</taxon>
        <taxon>Neopterygii</taxon>
        <taxon>Teleostei</taxon>
        <taxon>Osteoglossocephala</taxon>
        <taxon>Osteoglossomorpha</taxon>
        <taxon>Osteoglossiformes</taxon>
        <taxon>Osteoglossidae</taxon>
        <taxon>Scleropages</taxon>
    </lineage>
</organism>
<feature type="compositionally biased region" description="Low complexity" evidence="2">
    <location>
        <begin position="599"/>
        <end position="611"/>
    </location>
</feature>
<dbReference type="GeneTree" id="ENSGT00940000161762"/>
<reference evidence="4 5" key="1">
    <citation type="submission" date="2019-04" db="EMBL/GenBank/DDBJ databases">
        <authorList>
            <consortium name="Wellcome Sanger Institute Data Sharing"/>
        </authorList>
    </citation>
    <scope>NUCLEOTIDE SEQUENCE [LARGE SCALE GENOMIC DNA]</scope>
</reference>
<dbReference type="InterPro" id="IPR029326">
    <property type="entry name" value="SSFA2_C"/>
</dbReference>
<feature type="compositionally biased region" description="Basic and acidic residues" evidence="2">
    <location>
        <begin position="644"/>
        <end position="659"/>
    </location>
</feature>
<feature type="region of interest" description="Disordered" evidence="2">
    <location>
        <begin position="566"/>
        <end position="659"/>
    </location>
</feature>
<feature type="region of interest" description="Disordered" evidence="2">
    <location>
        <begin position="504"/>
        <end position="540"/>
    </location>
</feature>
<protein>
    <submittedName>
        <fullName evidence="4">ITPR interacting domain containing 1</fullName>
    </submittedName>
</protein>
<dbReference type="PANTHER" id="PTHR17469">
    <property type="entry name" value="SPERM SPECIFIC ANTIGEN 2-RELATED"/>
    <property type="match status" value="1"/>
</dbReference>
<keyword evidence="1" id="KW-0175">Coiled coil</keyword>
<reference evidence="4" key="3">
    <citation type="submission" date="2025-09" db="UniProtKB">
        <authorList>
            <consortium name="Ensembl"/>
        </authorList>
    </citation>
    <scope>IDENTIFICATION</scope>
</reference>
<feature type="region of interest" description="Disordered" evidence="2">
    <location>
        <begin position="322"/>
        <end position="392"/>
    </location>
</feature>
<accession>A0A8C9U3V1</accession>
<dbReference type="Proteomes" id="UP000694397">
    <property type="component" value="Chromosome 9"/>
</dbReference>
<dbReference type="Ensembl" id="ENSSFOT00015046067.1">
    <property type="protein sequence ID" value="ENSSFOP00015060952.1"/>
    <property type="gene ID" value="ENSSFOG00015027287.1"/>
</dbReference>
<dbReference type="GO" id="GO:0005102">
    <property type="term" value="F:signaling receptor binding"/>
    <property type="evidence" value="ECO:0007669"/>
    <property type="project" value="InterPro"/>
</dbReference>
<feature type="compositionally biased region" description="Acidic residues" evidence="2">
    <location>
        <begin position="849"/>
        <end position="861"/>
    </location>
</feature>
<feature type="region of interest" description="Disordered" evidence="2">
    <location>
        <begin position="820"/>
        <end position="861"/>
    </location>
</feature>
<evidence type="ECO:0000259" key="3">
    <source>
        <dbReference type="SMART" id="SM01257"/>
    </source>
</evidence>
<dbReference type="AlphaFoldDB" id="A0A8C9U3V1"/>
<feature type="region of interest" description="Disordered" evidence="2">
    <location>
        <begin position="710"/>
        <end position="754"/>
    </location>
</feature>
<feature type="compositionally biased region" description="Polar residues" evidence="2">
    <location>
        <begin position="524"/>
        <end position="534"/>
    </location>
</feature>
<dbReference type="InterPro" id="IPR029325">
    <property type="entry name" value="ITPR-bd"/>
</dbReference>
<feature type="compositionally biased region" description="Basic and acidic residues" evidence="2">
    <location>
        <begin position="380"/>
        <end position="392"/>
    </location>
</feature>
<evidence type="ECO:0000256" key="1">
    <source>
        <dbReference type="ARBA" id="ARBA00023054"/>
    </source>
</evidence>
<name>A0A8C9U3V1_SCLFO</name>